<keyword evidence="6" id="KW-0509">mRNA transport</keyword>
<evidence type="ECO:0000256" key="12">
    <source>
        <dbReference type="ARBA" id="ARBA00023242"/>
    </source>
</evidence>
<sequence length="968" mass="107353">MELGCTLKFGIVENSASAILAADAFEHVTQLEHSRDPSSRLAQNVLDTLIATRTPATSLSSLVKASLAKPAAVRSFVVYALSAVFAVALHICILYANGVTAHGLSVFVKSRKHPYYLNGRLLFVLLSQLTAAKAFSLRNITLDRFVFRWVSTKSSNNQRRQFSFGDILQAIVIAAMITTLALPFAALIFGLFRLTLPIIYKLPLLPTFLRPFTAHFLRGPWTIFLPFRHIPLLTRAWFLAFTTLATWEFTNAIFDTLIYHVAPVKVSELTAEPHVALISGISSPDVAFRYLAYNELKTLASDESASATTRRSTLFNEQKYNPNLWSHLARESLLFLGKDYQHFRRRGKPPTPDAKPAQPAAPFTPTRPLISTPTPLIRTSIFQSKKQASPIINVAESLGSDGPLAQALDAGAEAAGIPELFRSVESAVLPAPAKEEVKKTVEKATGVVERYSKQAKGELRRLLARVAPIRIARYGMGLDNWWNKERLEKTAQSYLPNAEVDVVIVDVLSYLISASLTEDKYGVVQRDIPRVLEAMLSFLSAIEEYHAEVRAKYTPPILDQTYTPEQIAEFEAIRVEVDKAGDVLDFISDGLASRLASTAISPHFANGRLPALEMISSLLVLGSSSSSSSGSSFLTLSFLGLVVSFHLSAPFFATPKQRAWILTTLSSATMSLASLPFLWDYLSGGGDVKNIRTMSTFAVMANRFFQAYLAADLVVGSIRYRSSISFLEGWVHHCMYILVVELAIRRSWAHIFCLCASMEIPTFIMGITTLYPPLRSNVLFALAFFTTRIALHIVLAISYISHENRIHTTGGSFVPAILLAGILPLHAVWFTRCIRGFIRRRRAGQQQAHQAPPFVFAFNIVPGLPDVSRSRPAKPPHARLISLPPSTPSAAPRALRLGLGLRLSHRRQPFETVFRSFRLASPRRVLLISSYVSAYVPRRETVYEYVGLGRRRRRHGFVADKALEAVSR</sequence>
<evidence type="ECO:0000256" key="6">
    <source>
        <dbReference type="ARBA" id="ARBA00022816"/>
    </source>
</evidence>
<name>A0A8H5GMD1_9AGAR</name>
<evidence type="ECO:0000256" key="14">
    <source>
        <dbReference type="SAM" id="Phobius"/>
    </source>
</evidence>
<keyword evidence="7" id="KW-0653">Protein transport</keyword>
<evidence type="ECO:0000256" key="11">
    <source>
        <dbReference type="ARBA" id="ARBA00023136"/>
    </source>
</evidence>
<accession>A0A8H5GMD1</accession>
<feature type="transmembrane region" description="Helical" evidence="14">
    <location>
        <begin position="167"/>
        <end position="192"/>
    </location>
</feature>
<reference evidence="15 16" key="1">
    <citation type="journal article" date="2020" name="ISME J.">
        <title>Uncovering the hidden diversity of litter-decomposition mechanisms in mushroom-forming fungi.</title>
        <authorList>
            <person name="Floudas D."/>
            <person name="Bentzer J."/>
            <person name="Ahren D."/>
            <person name="Johansson T."/>
            <person name="Persson P."/>
            <person name="Tunlid A."/>
        </authorList>
    </citation>
    <scope>NUCLEOTIDE SEQUENCE [LARGE SCALE GENOMIC DNA]</scope>
    <source>
        <strain evidence="15 16">CBS 661.87</strain>
    </source>
</reference>
<dbReference type="GO" id="GO:0070762">
    <property type="term" value="C:nuclear pore transmembrane ring"/>
    <property type="evidence" value="ECO:0007669"/>
    <property type="project" value="TreeGrafter"/>
</dbReference>
<keyword evidence="11 14" id="KW-0472">Membrane</keyword>
<evidence type="ECO:0000313" key="15">
    <source>
        <dbReference type="EMBL" id="KAF5367275.1"/>
    </source>
</evidence>
<dbReference type="InterPro" id="IPR019049">
    <property type="entry name" value="Nucleoporin_prot_Ndc1/Nup"/>
</dbReference>
<evidence type="ECO:0000256" key="1">
    <source>
        <dbReference type="ARBA" id="ARBA00004232"/>
    </source>
</evidence>
<evidence type="ECO:0000256" key="3">
    <source>
        <dbReference type="ARBA" id="ARBA00005760"/>
    </source>
</evidence>
<evidence type="ECO:0000256" key="5">
    <source>
        <dbReference type="ARBA" id="ARBA00022692"/>
    </source>
</evidence>
<dbReference type="AlphaFoldDB" id="A0A8H5GMD1"/>
<dbReference type="Proteomes" id="UP000565441">
    <property type="component" value="Unassembled WGS sequence"/>
</dbReference>
<evidence type="ECO:0008006" key="17">
    <source>
        <dbReference type="Google" id="ProtNLM"/>
    </source>
</evidence>
<evidence type="ECO:0000256" key="10">
    <source>
        <dbReference type="ARBA" id="ARBA00023132"/>
    </source>
</evidence>
<comment type="caution">
    <text evidence="15">The sequence shown here is derived from an EMBL/GenBank/DDBJ whole genome shotgun (WGS) entry which is preliminary data.</text>
</comment>
<feature type="region of interest" description="Disordered" evidence="13">
    <location>
        <begin position="345"/>
        <end position="369"/>
    </location>
</feature>
<feature type="transmembrane region" description="Helical" evidence="14">
    <location>
        <begin position="748"/>
        <end position="771"/>
    </location>
</feature>
<evidence type="ECO:0000256" key="4">
    <source>
        <dbReference type="ARBA" id="ARBA00022448"/>
    </source>
</evidence>
<keyword evidence="4" id="KW-0813">Transport</keyword>
<keyword evidence="5 14" id="KW-0812">Transmembrane</keyword>
<comment type="subcellular location">
    <subcellularLocation>
        <location evidence="1">Nucleus membrane</location>
        <topology evidence="1">Multi-pass membrane protein</topology>
    </subcellularLocation>
    <subcellularLocation>
        <location evidence="2">Nucleus</location>
        <location evidence="2">Nuclear pore complex</location>
    </subcellularLocation>
</comment>
<feature type="transmembrane region" description="Helical" evidence="14">
    <location>
        <begin position="76"/>
        <end position="96"/>
    </location>
</feature>
<dbReference type="GO" id="GO:0031965">
    <property type="term" value="C:nuclear membrane"/>
    <property type="evidence" value="ECO:0007669"/>
    <property type="project" value="UniProtKB-SubCell"/>
</dbReference>
<keyword evidence="16" id="KW-1185">Reference proteome</keyword>
<dbReference type="Pfam" id="PF09531">
    <property type="entry name" value="Ndc1_Nup"/>
    <property type="match status" value="1"/>
</dbReference>
<keyword evidence="12" id="KW-0539">Nucleus</keyword>
<dbReference type="PANTHER" id="PTHR13269:SF6">
    <property type="entry name" value="NUCLEOPORIN NDC1"/>
    <property type="match status" value="1"/>
</dbReference>
<evidence type="ECO:0000256" key="9">
    <source>
        <dbReference type="ARBA" id="ARBA00023010"/>
    </source>
</evidence>
<feature type="transmembrane region" description="Helical" evidence="14">
    <location>
        <begin position="812"/>
        <end position="831"/>
    </location>
</feature>
<dbReference type="OrthoDB" id="67850at2759"/>
<proteinExistence type="inferred from homology"/>
<dbReference type="GO" id="GO:0030674">
    <property type="term" value="F:protein-macromolecule adaptor activity"/>
    <property type="evidence" value="ECO:0007669"/>
    <property type="project" value="TreeGrafter"/>
</dbReference>
<evidence type="ECO:0000256" key="13">
    <source>
        <dbReference type="SAM" id="MobiDB-lite"/>
    </source>
</evidence>
<dbReference type="PANTHER" id="PTHR13269">
    <property type="entry name" value="NUCLEOPORIN NDC1"/>
    <property type="match status" value="1"/>
</dbReference>
<dbReference type="EMBL" id="JAACJP010000068">
    <property type="protein sequence ID" value="KAF5367275.1"/>
    <property type="molecule type" value="Genomic_DNA"/>
</dbReference>
<dbReference type="GO" id="GO:0005816">
    <property type="term" value="C:spindle pole body"/>
    <property type="evidence" value="ECO:0007669"/>
    <property type="project" value="TreeGrafter"/>
</dbReference>
<evidence type="ECO:0000256" key="2">
    <source>
        <dbReference type="ARBA" id="ARBA00004567"/>
    </source>
</evidence>
<dbReference type="GO" id="GO:0015031">
    <property type="term" value="P:protein transport"/>
    <property type="evidence" value="ECO:0007669"/>
    <property type="project" value="UniProtKB-KW"/>
</dbReference>
<evidence type="ECO:0000256" key="7">
    <source>
        <dbReference type="ARBA" id="ARBA00022927"/>
    </source>
</evidence>
<dbReference type="GO" id="GO:0006999">
    <property type="term" value="P:nuclear pore organization"/>
    <property type="evidence" value="ECO:0007669"/>
    <property type="project" value="TreeGrafter"/>
</dbReference>
<keyword evidence="9" id="KW-0811">Translocation</keyword>
<dbReference type="GO" id="GO:0051028">
    <property type="term" value="P:mRNA transport"/>
    <property type="evidence" value="ECO:0007669"/>
    <property type="project" value="UniProtKB-KW"/>
</dbReference>
<gene>
    <name evidence="15" type="ORF">D9615_010445</name>
</gene>
<dbReference type="GO" id="GO:0070631">
    <property type="term" value="P:spindle pole body localization"/>
    <property type="evidence" value="ECO:0007669"/>
    <property type="project" value="TreeGrafter"/>
</dbReference>
<protein>
    <recommendedName>
        <fullName evidence="17">TLC domain-containing protein</fullName>
    </recommendedName>
</protein>
<feature type="transmembrane region" description="Helical" evidence="14">
    <location>
        <begin position="778"/>
        <end position="800"/>
    </location>
</feature>
<keyword evidence="8 14" id="KW-1133">Transmembrane helix</keyword>
<keyword evidence="10" id="KW-0906">Nuclear pore complex</keyword>
<comment type="similarity">
    <text evidence="3">Belongs to the NDC1 family.</text>
</comment>
<evidence type="ECO:0000313" key="16">
    <source>
        <dbReference type="Proteomes" id="UP000565441"/>
    </source>
</evidence>
<evidence type="ECO:0000256" key="8">
    <source>
        <dbReference type="ARBA" id="ARBA00022989"/>
    </source>
</evidence>
<organism evidence="15 16">
    <name type="scientific">Tricholomella constricta</name>
    <dbReference type="NCBI Taxonomy" id="117010"/>
    <lineage>
        <taxon>Eukaryota</taxon>
        <taxon>Fungi</taxon>
        <taxon>Dikarya</taxon>
        <taxon>Basidiomycota</taxon>
        <taxon>Agaricomycotina</taxon>
        <taxon>Agaricomycetes</taxon>
        <taxon>Agaricomycetidae</taxon>
        <taxon>Agaricales</taxon>
        <taxon>Tricholomatineae</taxon>
        <taxon>Lyophyllaceae</taxon>
        <taxon>Tricholomella</taxon>
    </lineage>
</organism>